<keyword evidence="4 12" id="KW-0479">Metal-binding</keyword>
<evidence type="ECO:0000256" key="8">
    <source>
        <dbReference type="ARBA" id="ARBA00023004"/>
    </source>
</evidence>
<dbReference type="GO" id="GO:0032453">
    <property type="term" value="F:histone H3K4 demethylase activity"/>
    <property type="evidence" value="ECO:0007669"/>
    <property type="project" value="TreeGrafter"/>
</dbReference>
<evidence type="ECO:0000313" key="15">
    <source>
        <dbReference type="EMBL" id="CAD8552870.1"/>
    </source>
</evidence>
<keyword evidence="3" id="KW-0678">Repressor</keyword>
<dbReference type="Gene3D" id="2.60.120.650">
    <property type="entry name" value="Cupin"/>
    <property type="match status" value="1"/>
</dbReference>
<accession>A0A7S0JIT5</accession>
<dbReference type="InterPro" id="IPR003347">
    <property type="entry name" value="JmjC_dom"/>
</dbReference>
<dbReference type="GO" id="GO:0051864">
    <property type="term" value="F:histone H3K36 demethylase activity"/>
    <property type="evidence" value="ECO:0007669"/>
    <property type="project" value="TreeGrafter"/>
</dbReference>
<comment type="similarity">
    <text evidence="2">Belongs to the ROX family. NO66 subfamily.</text>
</comment>
<dbReference type="Pfam" id="PF08007">
    <property type="entry name" value="JmjC_2"/>
    <property type="match status" value="1"/>
</dbReference>
<dbReference type="Pfam" id="PF21233">
    <property type="entry name" value="WHD_RIOX1"/>
    <property type="match status" value="1"/>
</dbReference>
<evidence type="ECO:0000256" key="11">
    <source>
        <dbReference type="ARBA" id="ARBA00023242"/>
    </source>
</evidence>
<dbReference type="InterPro" id="IPR049043">
    <property type="entry name" value="WHD_RIOX1"/>
</dbReference>
<evidence type="ECO:0000256" key="12">
    <source>
        <dbReference type="RuleBase" id="RU366061"/>
    </source>
</evidence>
<dbReference type="SUPFAM" id="SSF51197">
    <property type="entry name" value="Clavaminate synthase-like"/>
    <property type="match status" value="1"/>
</dbReference>
<keyword evidence="9 12" id="KW-0805">Transcription regulation</keyword>
<protein>
    <recommendedName>
        <fullName evidence="12">Bifunctional lysine-specific demethylase and histidyl-hydroxylase</fullName>
        <ecNumber evidence="12">1.14.11.-</ecNumber>
    </recommendedName>
</protein>
<feature type="region of interest" description="Disordered" evidence="13">
    <location>
        <begin position="1"/>
        <end position="20"/>
    </location>
</feature>
<dbReference type="GO" id="GO:0005506">
    <property type="term" value="F:iron ion binding"/>
    <property type="evidence" value="ECO:0007669"/>
    <property type="project" value="UniProtKB-UniRule"/>
</dbReference>
<evidence type="ECO:0000256" key="4">
    <source>
        <dbReference type="ARBA" id="ARBA00022723"/>
    </source>
</evidence>
<dbReference type="EC" id="1.14.11.-" evidence="12"/>
<evidence type="ECO:0000256" key="1">
    <source>
        <dbReference type="ARBA" id="ARBA00004123"/>
    </source>
</evidence>
<dbReference type="EMBL" id="HBER01056416">
    <property type="protein sequence ID" value="CAD8552870.1"/>
    <property type="molecule type" value="Transcribed_RNA"/>
</dbReference>
<keyword evidence="11 12" id="KW-0539">Nucleus</keyword>
<evidence type="ECO:0000256" key="9">
    <source>
        <dbReference type="ARBA" id="ARBA00023015"/>
    </source>
</evidence>
<gene>
    <name evidence="15" type="ORF">CLEP1334_LOCUS28161</name>
</gene>
<keyword evidence="6 12" id="KW-0223">Dioxygenase</keyword>
<evidence type="ECO:0000256" key="6">
    <source>
        <dbReference type="ARBA" id="ARBA00022964"/>
    </source>
</evidence>
<dbReference type="PROSITE" id="PS51184">
    <property type="entry name" value="JMJC"/>
    <property type="match status" value="1"/>
</dbReference>
<dbReference type="InterPro" id="IPR039994">
    <property type="entry name" value="NO66-like"/>
</dbReference>
<evidence type="ECO:0000256" key="2">
    <source>
        <dbReference type="ARBA" id="ARBA00010309"/>
    </source>
</evidence>
<evidence type="ECO:0000256" key="13">
    <source>
        <dbReference type="SAM" id="MobiDB-lite"/>
    </source>
</evidence>
<evidence type="ECO:0000256" key="7">
    <source>
        <dbReference type="ARBA" id="ARBA00023002"/>
    </source>
</evidence>
<reference evidence="15" key="1">
    <citation type="submission" date="2021-01" db="EMBL/GenBank/DDBJ databases">
        <authorList>
            <person name="Corre E."/>
            <person name="Pelletier E."/>
            <person name="Niang G."/>
            <person name="Scheremetjew M."/>
            <person name="Finn R."/>
            <person name="Kale V."/>
            <person name="Holt S."/>
            <person name="Cochrane G."/>
            <person name="Meng A."/>
            <person name="Brown T."/>
            <person name="Cohen L."/>
        </authorList>
    </citation>
    <scope>NUCLEOTIDE SEQUENCE</scope>
    <source>
        <strain evidence="15">RCC1130</strain>
    </source>
</reference>
<evidence type="ECO:0000256" key="3">
    <source>
        <dbReference type="ARBA" id="ARBA00022491"/>
    </source>
</evidence>
<feature type="domain" description="JmjC" evidence="14">
    <location>
        <begin position="1"/>
        <end position="82"/>
    </location>
</feature>
<dbReference type="PANTHER" id="PTHR13096">
    <property type="entry name" value="MINA53 MYC INDUCED NUCLEAR ANTIGEN"/>
    <property type="match status" value="1"/>
</dbReference>
<comment type="function">
    <text evidence="12">Oxygenase that can act as both a histone lysine demethylase and a ribosomal histidine hydroxylase.</text>
</comment>
<sequence length="272" mass="30208">MVYPPPSEADTLPFHSSEDLGSRELGEPLADLTLKPGDLLYLPRGYVHQARTVSSEPSLHMTVSIARRHTWRDLLELGLRGAIEAAAADDVAWRRSLPREYLSYMGAVHSDSADRRRVAFERTAHRLLSQLLTSLPLDAACDQFVCSNLMHERLPPFPANADSAKLEAAELTPRCAIRLRTRHIARLAIEGDAAVLYHHVENTRVYRELAEPASVAFAMEALPALDRILSAYPKYVTVGKLPLETDAQKLDVASALVEAKLVFVKQPVNSER</sequence>
<keyword evidence="5" id="KW-0156">Chromatin regulator</keyword>
<dbReference type="Gene3D" id="3.90.930.40">
    <property type="match status" value="1"/>
</dbReference>
<keyword evidence="10 12" id="KW-0804">Transcription</keyword>
<dbReference type="Gene3D" id="1.10.10.1500">
    <property type="entry name" value="JmjC domain-containing ribosomal oxygenase (ROX), dimer domain"/>
    <property type="match status" value="1"/>
</dbReference>
<evidence type="ECO:0000259" key="14">
    <source>
        <dbReference type="PROSITE" id="PS51184"/>
    </source>
</evidence>
<evidence type="ECO:0000256" key="5">
    <source>
        <dbReference type="ARBA" id="ARBA00022853"/>
    </source>
</evidence>
<dbReference type="GO" id="GO:0005730">
    <property type="term" value="C:nucleolus"/>
    <property type="evidence" value="ECO:0007669"/>
    <property type="project" value="TreeGrafter"/>
</dbReference>
<proteinExistence type="inferred from homology"/>
<keyword evidence="8 12" id="KW-0408">Iron</keyword>
<dbReference type="AlphaFoldDB" id="A0A7S0JIT5"/>
<dbReference type="PANTHER" id="PTHR13096:SF8">
    <property type="entry name" value="RIBOSOMAL OXYGENASE 1"/>
    <property type="match status" value="1"/>
</dbReference>
<comment type="subcellular location">
    <subcellularLocation>
        <location evidence="1 12">Nucleus</location>
    </subcellularLocation>
</comment>
<comment type="cofactor">
    <cofactor evidence="12">
        <name>Fe(2+)</name>
        <dbReference type="ChEBI" id="CHEBI:29033"/>
    </cofactor>
    <text evidence="12">Binds 1 Fe(2+) ion per subunit.</text>
</comment>
<evidence type="ECO:0000256" key="10">
    <source>
        <dbReference type="ARBA" id="ARBA00023163"/>
    </source>
</evidence>
<name>A0A7S0JIT5_9EUKA</name>
<organism evidence="15">
    <name type="scientific">Calcidiscus leptoporus</name>
    <dbReference type="NCBI Taxonomy" id="127549"/>
    <lineage>
        <taxon>Eukaryota</taxon>
        <taxon>Haptista</taxon>
        <taxon>Haptophyta</taxon>
        <taxon>Prymnesiophyceae</taxon>
        <taxon>Coccolithales</taxon>
        <taxon>Calcidiscaceae</taxon>
        <taxon>Calcidiscus</taxon>
    </lineage>
</organism>
<keyword evidence="7 12" id="KW-0560">Oxidoreductase</keyword>